<dbReference type="InterPro" id="IPR029058">
    <property type="entry name" value="AB_hydrolase_fold"/>
</dbReference>
<evidence type="ECO:0000313" key="4">
    <source>
        <dbReference type="Proteomes" id="UP000054623"/>
    </source>
</evidence>
<dbReference type="InterPro" id="IPR022742">
    <property type="entry name" value="Hydrolase_4"/>
</dbReference>
<protein>
    <submittedName>
        <fullName evidence="3">Alpha/beta hydrolase</fullName>
    </submittedName>
</protein>
<dbReference type="GO" id="GO:0016787">
    <property type="term" value="F:hydrolase activity"/>
    <property type="evidence" value="ECO:0007669"/>
    <property type="project" value="UniProtKB-KW"/>
</dbReference>
<evidence type="ECO:0000313" key="3">
    <source>
        <dbReference type="EMBL" id="KTE91358.1"/>
    </source>
</evidence>
<dbReference type="PANTHER" id="PTHR43358:SF4">
    <property type="entry name" value="ALPHA_BETA HYDROLASE FOLD-1 DOMAIN-CONTAINING PROTEIN"/>
    <property type="match status" value="1"/>
</dbReference>
<dbReference type="Gene3D" id="3.40.50.1820">
    <property type="entry name" value="alpha/beta hydrolase"/>
    <property type="match status" value="1"/>
</dbReference>
<dbReference type="AlphaFoldDB" id="A0A0W1JJ32"/>
<evidence type="ECO:0000259" key="2">
    <source>
        <dbReference type="Pfam" id="PF12146"/>
    </source>
</evidence>
<dbReference type="Pfam" id="PF03959">
    <property type="entry name" value="FSH1"/>
    <property type="match status" value="1"/>
</dbReference>
<dbReference type="PANTHER" id="PTHR43358">
    <property type="entry name" value="ALPHA/BETA-HYDROLASE"/>
    <property type="match status" value="1"/>
</dbReference>
<reference evidence="3 4" key="1">
    <citation type="submission" date="2015-12" db="EMBL/GenBank/DDBJ databases">
        <title>Draft Genome Sequence of Desulfitobacterium hafniense Strain DH, a Sulfate-reducing Bacterium Isolated from Paddy Soils.</title>
        <authorList>
            <person name="Bao P."/>
            <person name="Zhang X."/>
            <person name="Li G."/>
        </authorList>
    </citation>
    <scope>NUCLEOTIDE SEQUENCE [LARGE SCALE GENOMIC DNA]</scope>
    <source>
        <strain evidence="3 4">DH</strain>
    </source>
</reference>
<dbReference type="InterPro" id="IPR052920">
    <property type="entry name" value="DNA-binding_regulatory"/>
</dbReference>
<accession>A0A0W1JJ32</accession>
<comment type="caution">
    <text evidence="3">The sequence shown here is derived from an EMBL/GenBank/DDBJ whole genome shotgun (WGS) entry which is preliminary data.</text>
</comment>
<dbReference type="InterPro" id="IPR005645">
    <property type="entry name" value="FSH-like_dom"/>
</dbReference>
<dbReference type="Pfam" id="PF12146">
    <property type="entry name" value="Hydrolase_4"/>
    <property type="match status" value="1"/>
</dbReference>
<sequence>MMTVKKVALGLGTIAALIFLLLASFSFYFYQMVIERKPQAPWSQNTKLTPVSMENNEMHTFPVMAMAISPASPEPAYAENSSLTGQTLPSWIESQPYQLWTVTSGDELKLMGYYLPARIPTTRTVILAHGYSSQALEMGEFARFYGEKLGYNVLLPDARGHGISEGGYTGFGWPDRLDYLLWIQEITDKVGPDAQITLHGLSMGGATVMMVSGENLPEQVKVIVEDSGYTSVRDELAYQLKRLYNLPAFPLLPAVSLLTEIKVGYSFSEASSLKQLEKNHTPMLFIHGALDDFVPVEMALQLYEACQAEKKLYLAENSSHGMAFYTDQPAYEAIVEDFISLFMGHSPLD</sequence>
<evidence type="ECO:0000259" key="1">
    <source>
        <dbReference type="Pfam" id="PF03959"/>
    </source>
</evidence>
<feature type="domain" description="Serine aminopeptidase S33" evidence="2">
    <location>
        <begin position="123"/>
        <end position="272"/>
    </location>
</feature>
<keyword evidence="3" id="KW-0378">Hydrolase</keyword>
<dbReference type="SUPFAM" id="SSF53474">
    <property type="entry name" value="alpha/beta-Hydrolases"/>
    <property type="match status" value="1"/>
</dbReference>
<proteinExistence type="predicted"/>
<name>A0A0W1JJ32_DESHA</name>
<dbReference type="Proteomes" id="UP000054623">
    <property type="component" value="Unassembled WGS sequence"/>
</dbReference>
<feature type="domain" description="Serine hydrolase" evidence="1">
    <location>
        <begin position="275"/>
        <end position="313"/>
    </location>
</feature>
<dbReference type="OrthoDB" id="9773293at2"/>
<dbReference type="EMBL" id="LOCK01000027">
    <property type="protein sequence ID" value="KTE91358.1"/>
    <property type="molecule type" value="Genomic_DNA"/>
</dbReference>
<dbReference type="RefSeq" id="WP_041272315.1">
    <property type="nucleotide sequence ID" value="NZ_LOCK01000027.1"/>
</dbReference>
<organism evidence="3 4">
    <name type="scientific">Desulfitobacterium hafniense</name>
    <name type="common">Desulfitobacterium frappieri</name>
    <dbReference type="NCBI Taxonomy" id="49338"/>
    <lineage>
        <taxon>Bacteria</taxon>
        <taxon>Bacillati</taxon>
        <taxon>Bacillota</taxon>
        <taxon>Clostridia</taxon>
        <taxon>Eubacteriales</taxon>
        <taxon>Desulfitobacteriaceae</taxon>
        <taxon>Desulfitobacterium</taxon>
    </lineage>
</organism>
<gene>
    <name evidence="3" type="ORF">AT727_22730</name>
</gene>